<reference evidence="3" key="2">
    <citation type="journal article" date="2018" name="BMC Genomics">
        <title>A manually annotated Actinidia chinensis var. chinensis (kiwifruit) genome highlights the challenges associated with draft genomes and gene prediction in plants.</title>
        <authorList>
            <person name="Pilkington S.M."/>
            <person name="Crowhurst R."/>
            <person name="Hilario E."/>
            <person name="Nardozza S."/>
            <person name="Fraser L."/>
            <person name="Peng Y."/>
            <person name="Gunaseelan K."/>
            <person name="Simpson R."/>
            <person name="Tahir J."/>
            <person name="Deroles S.C."/>
            <person name="Templeton K."/>
            <person name="Luo Z."/>
            <person name="Davy M."/>
            <person name="Cheng C."/>
            <person name="McNeilage M."/>
            <person name="Scaglione D."/>
            <person name="Liu Y."/>
            <person name="Zhang Q."/>
            <person name="Datson P."/>
            <person name="De Silva N."/>
            <person name="Gardiner S.E."/>
            <person name="Bassett H."/>
            <person name="Chagne D."/>
            <person name="McCallum J."/>
            <person name="Dzierzon H."/>
            <person name="Deng C."/>
            <person name="Wang Y.Y."/>
            <person name="Barron L."/>
            <person name="Manako K."/>
            <person name="Bowen J."/>
            <person name="Foster T.M."/>
            <person name="Erridge Z.A."/>
            <person name="Tiffin H."/>
            <person name="Waite C.N."/>
            <person name="Davies K.M."/>
            <person name="Grierson E.P."/>
            <person name="Laing W.A."/>
            <person name="Kirk R."/>
            <person name="Chen X."/>
            <person name="Wood M."/>
            <person name="Montefiori M."/>
            <person name="Brummell D.A."/>
            <person name="Schwinn K.E."/>
            <person name="Catanach A."/>
            <person name="Fullerton C."/>
            <person name="Li D."/>
            <person name="Meiyalaghan S."/>
            <person name="Nieuwenhuizen N."/>
            <person name="Read N."/>
            <person name="Prakash R."/>
            <person name="Hunter D."/>
            <person name="Zhang H."/>
            <person name="McKenzie M."/>
            <person name="Knabel M."/>
            <person name="Harris A."/>
            <person name="Allan A.C."/>
            <person name="Gleave A."/>
            <person name="Chen A."/>
            <person name="Janssen B.J."/>
            <person name="Plunkett B."/>
            <person name="Ampomah-Dwamena C."/>
            <person name="Voogd C."/>
            <person name="Leif D."/>
            <person name="Lafferty D."/>
            <person name="Souleyre E.J.F."/>
            <person name="Varkonyi-Gasic E."/>
            <person name="Gambi F."/>
            <person name="Hanley J."/>
            <person name="Yao J.L."/>
            <person name="Cheung J."/>
            <person name="David K.M."/>
            <person name="Warren B."/>
            <person name="Marsh K."/>
            <person name="Snowden K.C."/>
            <person name="Lin-Wang K."/>
            <person name="Brian L."/>
            <person name="Martinez-Sanchez M."/>
            <person name="Wang M."/>
            <person name="Ileperuma N."/>
            <person name="Macnee N."/>
            <person name="Campin R."/>
            <person name="McAtee P."/>
            <person name="Drummond R.S.M."/>
            <person name="Espley R.V."/>
            <person name="Ireland H.S."/>
            <person name="Wu R."/>
            <person name="Atkinson R.G."/>
            <person name="Karunairetnam S."/>
            <person name="Bulley S."/>
            <person name="Chunkath S."/>
            <person name="Hanley Z."/>
            <person name="Storey R."/>
            <person name="Thrimawithana A.H."/>
            <person name="Thomson S."/>
            <person name="David C."/>
            <person name="Testolin R."/>
            <person name="Huang H."/>
            <person name="Hellens R.P."/>
            <person name="Schaffer R.J."/>
        </authorList>
    </citation>
    <scope>NUCLEOTIDE SEQUENCE [LARGE SCALE GENOMIC DNA]</scope>
    <source>
        <strain evidence="3">cv. Red5</strain>
    </source>
</reference>
<evidence type="ECO:0000313" key="3">
    <source>
        <dbReference type="Proteomes" id="UP000241394"/>
    </source>
</evidence>
<dbReference type="InParanoid" id="A0A2R6RJU1"/>
<feature type="compositionally biased region" description="Acidic residues" evidence="1">
    <location>
        <begin position="106"/>
        <end position="120"/>
    </location>
</feature>
<evidence type="ECO:0000313" key="2">
    <source>
        <dbReference type="EMBL" id="PSS30297.1"/>
    </source>
</evidence>
<organism evidence="2 3">
    <name type="scientific">Actinidia chinensis var. chinensis</name>
    <name type="common">Chinese soft-hair kiwi</name>
    <dbReference type="NCBI Taxonomy" id="1590841"/>
    <lineage>
        <taxon>Eukaryota</taxon>
        <taxon>Viridiplantae</taxon>
        <taxon>Streptophyta</taxon>
        <taxon>Embryophyta</taxon>
        <taxon>Tracheophyta</taxon>
        <taxon>Spermatophyta</taxon>
        <taxon>Magnoliopsida</taxon>
        <taxon>eudicotyledons</taxon>
        <taxon>Gunneridae</taxon>
        <taxon>Pentapetalae</taxon>
        <taxon>asterids</taxon>
        <taxon>Ericales</taxon>
        <taxon>Actinidiaceae</taxon>
        <taxon>Actinidia</taxon>
    </lineage>
</organism>
<dbReference type="Proteomes" id="UP000241394">
    <property type="component" value="Chromosome LG5"/>
</dbReference>
<feature type="region of interest" description="Disordered" evidence="1">
    <location>
        <begin position="100"/>
        <end position="223"/>
    </location>
</feature>
<keyword evidence="3" id="KW-1185">Reference proteome</keyword>
<feature type="compositionally biased region" description="Basic and acidic residues" evidence="1">
    <location>
        <begin position="121"/>
        <end position="137"/>
    </location>
</feature>
<dbReference type="EMBL" id="NKQK01000005">
    <property type="protein sequence ID" value="PSS30297.1"/>
    <property type="molecule type" value="Genomic_DNA"/>
</dbReference>
<feature type="region of interest" description="Disordered" evidence="1">
    <location>
        <begin position="1"/>
        <end position="44"/>
    </location>
</feature>
<feature type="compositionally biased region" description="Acidic residues" evidence="1">
    <location>
        <begin position="139"/>
        <end position="156"/>
    </location>
</feature>
<reference evidence="2 3" key="1">
    <citation type="submission" date="2017-07" db="EMBL/GenBank/DDBJ databases">
        <title>An improved, manually edited Actinidia chinensis var. chinensis (kiwifruit) genome highlights the challenges associated with draft genomes and gene prediction in plants.</title>
        <authorList>
            <person name="Pilkington S."/>
            <person name="Crowhurst R."/>
            <person name="Hilario E."/>
            <person name="Nardozza S."/>
            <person name="Fraser L."/>
            <person name="Peng Y."/>
            <person name="Gunaseelan K."/>
            <person name="Simpson R."/>
            <person name="Tahir J."/>
            <person name="Deroles S."/>
            <person name="Templeton K."/>
            <person name="Luo Z."/>
            <person name="Davy M."/>
            <person name="Cheng C."/>
            <person name="Mcneilage M."/>
            <person name="Scaglione D."/>
            <person name="Liu Y."/>
            <person name="Zhang Q."/>
            <person name="Datson P."/>
            <person name="De Silva N."/>
            <person name="Gardiner S."/>
            <person name="Bassett H."/>
            <person name="Chagne D."/>
            <person name="Mccallum J."/>
            <person name="Dzierzon H."/>
            <person name="Deng C."/>
            <person name="Wang Y.-Y."/>
            <person name="Barron N."/>
            <person name="Manako K."/>
            <person name="Bowen J."/>
            <person name="Foster T."/>
            <person name="Erridge Z."/>
            <person name="Tiffin H."/>
            <person name="Waite C."/>
            <person name="Davies K."/>
            <person name="Grierson E."/>
            <person name="Laing W."/>
            <person name="Kirk R."/>
            <person name="Chen X."/>
            <person name="Wood M."/>
            <person name="Montefiori M."/>
            <person name="Brummell D."/>
            <person name="Schwinn K."/>
            <person name="Catanach A."/>
            <person name="Fullerton C."/>
            <person name="Li D."/>
            <person name="Meiyalaghan S."/>
            <person name="Nieuwenhuizen N."/>
            <person name="Read N."/>
            <person name="Prakash R."/>
            <person name="Hunter D."/>
            <person name="Zhang H."/>
            <person name="Mckenzie M."/>
            <person name="Knabel M."/>
            <person name="Harris A."/>
            <person name="Allan A."/>
            <person name="Chen A."/>
            <person name="Janssen B."/>
            <person name="Plunkett B."/>
            <person name="Dwamena C."/>
            <person name="Voogd C."/>
            <person name="Leif D."/>
            <person name="Lafferty D."/>
            <person name="Souleyre E."/>
            <person name="Varkonyi-Gasic E."/>
            <person name="Gambi F."/>
            <person name="Hanley J."/>
            <person name="Yao J.-L."/>
            <person name="Cheung J."/>
            <person name="David K."/>
            <person name="Warren B."/>
            <person name="Marsh K."/>
            <person name="Snowden K."/>
            <person name="Lin-Wang K."/>
            <person name="Brian L."/>
            <person name="Martinez-Sanchez M."/>
            <person name="Wang M."/>
            <person name="Ileperuma N."/>
            <person name="Macnee N."/>
            <person name="Campin R."/>
            <person name="Mcatee P."/>
            <person name="Drummond R."/>
            <person name="Espley R."/>
            <person name="Ireland H."/>
            <person name="Wu R."/>
            <person name="Atkinson R."/>
            <person name="Karunairetnam S."/>
            <person name="Bulley S."/>
            <person name="Chunkath S."/>
            <person name="Hanley Z."/>
            <person name="Storey R."/>
            <person name="Thrimawithana A."/>
            <person name="Thomson S."/>
            <person name="David C."/>
            <person name="Testolin R."/>
        </authorList>
    </citation>
    <scope>NUCLEOTIDE SEQUENCE [LARGE SCALE GENOMIC DNA]</scope>
    <source>
        <strain evidence="3">cv. Red5</strain>
        <tissue evidence="2">Young leaf</tissue>
    </source>
</reference>
<feature type="compositionally biased region" description="Basic and acidic residues" evidence="1">
    <location>
        <begin position="1"/>
        <end position="10"/>
    </location>
</feature>
<comment type="caution">
    <text evidence="2">The sequence shown here is derived from an EMBL/GenBank/DDBJ whole genome shotgun (WGS) entry which is preliminary data.</text>
</comment>
<name>A0A2R6RJU1_ACTCC</name>
<feature type="compositionally biased region" description="Polar residues" evidence="1">
    <location>
        <begin position="165"/>
        <end position="181"/>
    </location>
</feature>
<dbReference type="AlphaFoldDB" id="A0A2R6RJU1"/>
<feature type="compositionally biased region" description="Pro residues" evidence="1">
    <location>
        <begin position="206"/>
        <end position="216"/>
    </location>
</feature>
<dbReference type="Gramene" id="PSS30297">
    <property type="protein sequence ID" value="PSS30297"/>
    <property type="gene ID" value="CEY00_Acc05536"/>
</dbReference>
<proteinExistence type="predicted"/>
<sequence length="223" mass="25064">MGSELKDNKWTPKTTKRMDTGSSSKGKKPLESEGGKKSLEPEFGGFEMEVRVFMAQMLELMQTMLESTKPLHTKVDNEAFQLVFMERKLSELNKEVWKGKIPMEKDDSEEQEEKNEDEEQNKEAGNDKEEAEHKGGEGSDQEEEKNDDDDSSETESEASPAPICRTSQRINQLSKFSNTEDTAIELSLSPYLSPKSTPVHMSSPKFTPPRTTPPPSTSLLALE</sequence>
<dbReference type="STRING" id="1590841.A0A2R6RJU1"/>
<feature type="compositionally biased region" description="Basic and acidic residues" evidence="1">
    <location>
        <begin position="28"/>
        <end position="40"/>
    </location>
</feature>
<gene>
    <name evidence="2" type="ORF">CEY00_Acc05536</name>
</gene>
<accession>A0A2R6RJU1</accession>
<evidence type="ECO:0000256" key="1">
    <source>
        <dbReference type="SAM" id="MobiDB-lite"/>
    </source>
</evidence>
<protein>
    <submittedName>
        <fullName evidence="2">BRI1 kinase inhibitor</fullName>
    </submittedName>
</protein>